<reference evidence="2" key="5">
    <citation type="journal article" date="2021" name="G3 (Bethesda)">
        <title>Aegilops tauschii genome assembly Aet v5.0 features greater sequence contiguity and improved annotation.</title>
        <authorList>
            <person name="Wang L."/>
            <person name="Zhu T."/>
            <person name="Rodriguez J.C."/>
            <person name="Deal K.R."/>
            <person name="Dubcovsky J."/>
            <person name="McGuire P.E."/>
            <person name="Lux T."/>
            <person name="Spannagl M."/>
            <person name="Mayer K.F.X."/>
            <person name="Baldrich P."/>
            <person name="Meyers B.C."/>
            <person name="Huo N."/>
            <person name="Gu Y.Q."/>
            <person name="Zhou H."/>
            <person name="Devos K.M."/>
            <person name="Bennetzen J.L."/>
            <person name="Unver T."/>
            <person name="Budak H."/>
            <person name="Gulick P.J."/>
            <person name="Galiba G."/>
            <person name="Kalapos B."/>
            <person name="Nelson D.R."/>
            <person name="Li P."/>
            <person name="You F.M."/>
            <person name="Luo M.C."/>
            <person name="Dvorak J."/>
        </authorList>
    </citation>
    <scope>NUCLEOTIDE SEQUENCE [LARGE SCALE GENOMIC DNA]</scope>
    <source>
        <strain evidence="2">cv. AL8/78</strain>
    </source>
</reference>
<feature type="region of interest" description="Disordered" evidence="1">
    <location>
        <begin position="1"/>
        <end position="43"/>
    </location>
</feature>
<reference evidence="2" key="4">
    <citation type="submission" date="2019-03" db="UniProtKB">
        <authorList>
            <consortium name="EnsemblPlants"/>
        </authorList>
    </citation>
    <scope>IDENTIFICATION</scope>
</reference>
<evidence type="ECO:0000313" key="3">
    <source>
        <dbReference type="Proteomes" id="UP000015105"/>
    </source>
</evidence>
<dbReference type="Gramene" id="AET4Gv20719700.1">
    <property type="protein sequence ID" value="AET4Gv20719700.1"/>
    <property type="gene ID" value="AET4Gv20719700"/>
</dbReference>
<dbReference type="EnsemblPlants" id="AET4Gv20719700.1">
    <property type="protein sequence ID" value="AET4Gv20719700.1"/>
    <property type="gene ID" value="AET4Gv20719700"/>
</dbReference>
<name>A0A453IXV4_AEGTS</name>
<feature type="compositionally biased region" description="Basic residues" evidence="1">
    <location>
        <begin position="15"/>
        <end position="24"/>
    </location>
</feature>
<protein>
    <submittedName>
        <fullName evidence="2">Uncharacterized protein</fullName>
    </submittedName>
</protein>
<proteinExistence type="predicted"/>
<evidence type="ECO:0000313" key="2">
    <source>
        <dbReference type="EnsemblPlants" id="AET4Gv20719700.1"/>
    </source>
</evidence>
<dbReference type="Proteomes" id="UP000015105">
    <property type="component" value="Chromosome 4D"/>
</dbReference>
<sequence length="98" mass="10692">FHMPTGHRKQEIARGRHRALRRRAPGIPSPTPNPNPAPCPAPAPKTLALNPRIQPIPPPIPAISRRNGDPPDLDRFLLSLTNSRFISCADSTKVSIPS</sequence>
<evidence type="ECO:0000256" key="1">
    <source>
        <dbReference type="SAM" id="MobiDB-lite"/>
    </source>
</evidence>
<feature type="compositionally biased region" description="Pro residues" evidence="1">
    <location>
        <begin position="27"/>
        <end position="43"/>
    </location>
</feature>
<reference evidence="3" key="1">
    <citation type="journal article" date="2014" name="Science">
        <title>Ancient hybridizations among the ancestral genomes of bread wheat.</title>
        <authorList>
            <consortium name="International Wheat Genome Sequencing Consortium,"/>
            <person name="Marcussen T."/>
            <person name="Sandve S.R."/>
            <person name="Heier L."/>
            <person name="Spannagl M."/>
            <person name="Pfeifer M."/>
            <person name="Jakobsen K.S."/>
            <person name="Wulff B.B."/>
            <person name="Steuernagel B."/>
            <person name="Mayer K.F."/>
            <person name="Olsen O.A."/>
        </authorList>
    </citation>
    <scope>NUCLEOTIDE SEQUENCE [LARGE SCALE GENOMIC DNA]</scope>
    <source>
        <strain evidence="3">cv. AL8/78</strain>
    </source>
</reference>
<dbReference type="AlphaFoldDB" id="A0A453IXV4"/>
<reference evidence="2" key="3">
    <citation type="journal article" date="2017" name="Nature">
        <title>Genome sequence of the progenitor of the wheat D genome Aegilops tauschii.</title>
        <authorList>
            <person name="Luo M.C."/>
            <person name="Gu Y.Q."/>
            <person name="Puiu D."/>
            <person name="Wang H."/>
            <person name="Twardziok S.O."/>
            <person name="Deal K.R."/>
            <person name="Huo N."/>
            <person name="Zhu T."/>
            <person name="Wang L."/>
            <person name="Wang Y."/>
            <person name="McGuire P.E."/>
            <person name="Liu S."/>
            <person name="Long H."/>
            <person name="Ramasamy R.K."/>
            <person name="Rodriguez J.C."/>
            <person name="Van S.L."/>
            <person name="Yuan L."/>
            <person name="Wang Z."/>
            <person name="Xia Z."/>
            <person name="Xiao L."/>
            <person name="Anderson O.D."/>
            <person name="Ouyang S."/>
            <person name="Liang Y."/>
            <person name="Zimin A.V."/>
            <person name="Pertea G."/>
            <person name="Qi P."/>
            <person name="Bennetzen J.L."/>
            <person name="Dai X."/>
            <person name="Dawson M.W."/>
            <person name="Muller H.G."/>
            <person name="Kugler K."/>
            <person name="Rivarola-Duarte L."/>
            <person name="Spannagl M."/>
            <person name="Mayer K.F.X."/>
            <person name="Lu F.H."/>
            <person name="Bevan M.W."/>
            <person name="Leroy P."/>
            <person name="Li P."/>
            <person name="You F.M."/>
            <person name="Sun Q."/>
            <person name="Liu Z."/>
            <person name="Lyons E."/>
            <person name="Wicker T."/>
            <person name="Salzberg S.L."/>
            <person name="Devos K.M."/>
            <person name="Dvorak J."/>
        </authorList>
    </citation>
    <scope>NUCLEOTIDE SEQUENCE [LARGE SCALE GENOMIC DNA]</scope>
    <source>
        <strain evidence="2">cv. AL8/78</strain>
    </source>
</reference>
<reference evidence="3" key="2">
    <citation type="journal article" date="2017" name="Nat. Plants">
        <title>The Aegilops tauschii genome reveals multiple impacts of transposons.</title>
        <authorList>
            <person name="Zhao G."/>
            <person name="Zou C."/>
            <person name="Li K."/>
            <person name="Wang K."/>
            <person name="Li T."/>
            <person name="Gao L."/>
            <person name="Zhang X."/>
            <person name="Wang H."/>
            <person name="Yang Z."/>
            <person name="Liu X."/>
            <person name="Jiang W."/>
            <person name="Mao L."/>
            <person name="Kong X."/>
            <person name="Jiao Y."/>
            <person name="Jia J."/>
        </authorList>
    </citation>
    <scope>NUCLEOTIDE SEQUENCE [LARGE SCALE GENOMIC DNA]</scope>
    <source>
        <strain evidence="3">cv. AL8/78</strain>
    </source>
</reference>
<accession>A0A453IXV4</accession>
<organism evidence="2 3">
    <name type="scientific">Aegilops tauschii subsp. strangulata</name>
    <name type="common">Goatgrass</name>
    <dbReference type="NCBI Taxonomy" id="200361"/>
    <lineage>
        <taxon>Eukaryota</taxon>
        <taxon>Viridiplantae</taxon>
        <taxon>Streptophyta</taxon>
        <taxon>Embryophyta</taxon>
        <taxon>Tracheophyta</taxon>
        <taxon>Spermatophyta</taxon>
        <taxon>Magnoliopsida</taxon>
        <taxon>Liliopsida</taxon>
        <taxon>Poales</taxon>
        <taxon>Poaceae</taxon>
        <taxon>BOP clade</taxon>
        <taxon>Pooideae</taxon>
        <taxon>Triticodae</taxon>
        <taxon>Triticeae</taxon>
        <taxon>Triticinae</taxon>
        <taxon>Aegilops</taxon>
    </lineage>
</organism>
<keyword evidence="3" id="KW-1185">Reference proteome</keyword>